<keyword evidence="3 4" id="KW-0687">Ribonucleoprotein</keyword>
<dbReference type="EMBL" id="KX524144">
    <property type="protein sequence ID" value="ASY95728.1"/>
    <property type="molecule type" value="Genomic_DNA"/>
</dbReference>
<dbReference type="Gene3D" id="2.40.50.140">
    <property type="entry name" value="Nucleic acid-binding proteins"/>
    <property type="match status" value="1"/>
</dbReference>
<organism evidence="5">
    <name type="scientific">Stylonychia lemnae</name>
    <name type="common">Ciliate</name>
    <dbReference type="NCBI Taxonomy" id="5949"/>
    <lineage>
        <taxon>Eukaryota</taxon>
        <taxon>Sar</taxon>
        <taxon>Alveolata</taxon>
        <taxon>Ciliophora</taxon>
        <taxon>Intramacronucleata</taxon>
        <taxon>Spirotrichea</taxon>
        <taxon>Stichotrichia</taxon>
        <taxon>Sporadotrichida</taxon>
        <taxon>Oxytrichidae</taxon>
        <taxon>Stylonychinae</taxon>
        <taxon>Stylonychia</taxon>
    </lineage>
</organism>
<evidence type="ECO:0000256" key="1">
    <source>
        <dbReference type="ARBA" id="ARBA00005657"/>
    </source>
</evidence>
<comment type="similarity">
    <text evidence="1 4">Belongs to the universal ribosomal protein uS12 family.</text>
</comment>
<geneLocation type="mitochondrion" evidence="5"/>
<evidence type="ECO:0000256" key="2">
    <source>
        <dbReference type="ARBA" id="ARBA00022980"/>
    </source>
</evidence>
<gene>
    <name evidence="5" type="primary">rps12</name>
</gene>
<dbReference type="GO" id="GO:0006412">
    <property type="term" value="P:translation"/>
    <property type="evidence" value="ECO:0007669"/>
    <property type="project" value="InterPro"/>
</dbReference>
<evidence type="ECO:0000256" key="3">
    <source>
        <dbReference type="ARBA" id="ARBA00023274"/>
    </source>
</evidence>
<dbReference type="NCBIfam" id="TIGR00981">
    <property type="entry name" value="rpsL_bact"/>
    <property type="match status" value="1"/>
</dbReference>
<dbReference type="GO" id="GO:0015935">
    <property type="term" value="C:small ribosomal subunit"/>
    <property type="evidence" value="ECO:0007669"/>
    <property type="project" value="InterPro"/>
</dbReference>
<dbReference type="PANTHER" id="PTHR11652">
    <property type="entry name" value="30S RIBOSOMAL PROTEIN S12 FAMILY MEMBER"/>
    <property type="match status" value="1"/>
</dbReference>
<reference evidence="5" key="1">
    <citation type="submission" date="2016-07" db="EMBL/GenBank/DDBJ databases">
        <title>Mitochondrial genome evolution in stichotrich ciliates.</title>
        <authorList>
            <person name="Chen X."/>
            <person name="Landweber L."/>
        </authorList>
    </citation>
    <scope>NUCLEOTIDE SEQUENCE</scope>
</reference>
<evidence type="ECO:0000313" key="5">
    <source>
        <dbReference type="EMBL" id="ASY95728.1"/>
    </source>
</evidence>
<dbReference type="InterPro" id="IPR006032">
    <property type="entry name" value="Ribosomal_uS12"/>
</dbReference>
<dbReference type="AlphaFoldDB" id="A0A3S6JS71"/>
<dbReference type="Pfam" id="PF00164">
    <property type="entry name" value="Ribosom_S12_S23"/>
    <property type="match status" value="1"/>
</dbReference>
<keyword evidence="2 4" id="KW-0689">Ribosomal protein</keyword>
<accession>A0A3S6JS71</accession>
<dbReference type="PROSITE" id="PS00055">
    <property type="entry name" value="RIBOSOMAL_S12"/>
    <property type="match status" value="1"/>
</dbReference>
<dbReference type="InterPro" id="IPR005679">
    <property type="entry name" value="Ribosomal_uS12_bac"/>
</dbReference>
<dbReference type="InterPro" id="IPR012340">
    <property type="entry name" value="NA-bd_OB-fold"/>
</dbReference>
<dbReference type="GO" id="GO:0003735">
    <property type="term" value="F:structural constituent of ribosome"/>
    <property type="evidence" value="ECO:0007669"/>
    <property type="project" value="InterPro"/>
</dbReference>
<sequence>MLRAFLGTLQQSAFKNRFYKRKNASRTPALQKRPQVKGTVTKVTTMSPKKPNSASRHVAKVKLTNTINITARIPGSGYICSRYNRVLANGGRANDLPGVGYTIIRGVYDFSSMISKRKRRSVYGVSRPDSHSKHIRRCFRAQQRQK</sequence>
<proteinExistence type="inferred from homology"/>
<dbReference type="PIRSF" id="PIRSF002133">
    <property type="entry name" value="Ribosomal_S12/S23"/>
    <property type="match status" value="1"/>
</dbReference>
<protein>
    <submittedName>
        <fullName evidence="5">Ribosomal protein S12</fullName>
    </submittedName>
</protein>
<keyword evidence="5" id="KW-0496">Mitochondrion</keyword>
<dbReference type="PRINTS" id="PR01034">
    <property type="entry name" value="RIBOSOMALS12"/>
</dbReference>
<evidence type="ECO:0000256" key="4">
    <source>
        <dbReference type="RuleBase" id="RU003622"/>
    </source>
</evidence>
<name>A0A3S6JS71_STYLE</name>
<dbReference type="SUPFAM" id="SSF50249">
    <property type="entry name" value="Nucleic acid-binding proteins"/>
    <property type="match status" value="1"/>
</dbReference>